<name>A0A0G4IUK8_PLABS</name>
<dbReference type="EMBL" id="CDSF01000088">
    <property type="protein sequence ID" value="CEO98922.1"/>
    <property type="molecule type" value="Genomic_DNA"/>
</dbReference>
<protein>
    <submittedName>
        <fullName evidence="1">Uncharacterized protein</fullName>
    </submittedName>
</protein>
<keyword evidence="2" id="KW-1185">Reference proteome</keyword>
<organism evidence="1 2">
    <name type="scientific">Plasmodiophora brassicae</name>
    <name type="common">Clubroot disease agent</name>
    <dbReference type="NCBI Taxonomy" id="37360"/>
    <lineage>
        <taxon>Eukaryota</taxon>
        <taxon>Sar</taxon>
        <taxon>Rhizaria</taxon>
        <taxon>Endomyxa</taxon>
        <taxon>Phytomyxea</taxon>
        <taxon>Plasmodiophorida</taxon>
        <taxon>Plasmodiophoridae</taxon>
        <taxon>Plasmodiophora</taxon>
    </lineage>
</organism>
<sequence length="145" mass="15920">MGKEGDSDVERCSICYGVAYLNRRMVGRGWRSGSMGREVDMRQAMEGVPARCFGVRSASVMTEFDFEAMAKEVEKAKGKPISSVVAIGQSTIREAVEPDASGITRDNIPFGASMVVVRHDGPSEKFFDWGTDWSEADAKDDTDPR</sequence>
<accession>A0A0G4IUK8</accession>
<dbReference type="Proteomes" id="UP000039324">
    <property type="component" value="Unassembled WGS sequence"/>
</dbReference>
<dbReference type="AlphaFoldDB" id="A0A0G4IUK8"/>
<gene>
    <name evidence="1" type="ORF">PBRA_007036</name>
</gene>
<evidence type="ECO:0000313" key="1">
    <source>
        <dbReference type="EMBL" id="CEO98922.1"/>
    </source>
</evidence>
<evidence type="ECO:0000313" key="2">
    <source>
        <dbReference type="Proteomes" id="UP000039324"/>
    </source>
</evidence>
<proteinExistence type="predicted"/>
<reference evidence="1 2" key="1">
    <citation type="submission" date="2015-02" db="EMBL/GenBank/DDBJ databases">
        <authorList>
            <person name="Chooi Y.-H."/>
        </authorList>
    </citation>
    <scope>NUCLEOTIDE SEQUENCE [LARGE SCALE GENOMIC DNA]</scope>
    <source>
        <strain evidence="1">E3</strain>
    </source>
</reference>